<organism evidence="1 2">
    <name type="scientific">Diversispora eburnea</name>
    <dbReference type="NCBI Taxonomy" id="1213867"/>
    <lineage>
        <taxon>Eukaryota</taxon>
        <taxon>Fungi</taxon>
        <taxon>Fungi incertae sedis</taxon>
        <taxon>Mucoromycota</taxon>
        <taxon>Glomeromycotina</taxon>
        <taxon>Glomeromycetes</taxon>
        <taxon>Diversisporales</taxon>
        <taxon>Diversisporaceae</taxon>
        <taxon>Diversispora</taxon>
    </lineage>
</organism>
<sequence length="48" mass="5735">MDYEDPWIFRARGGNKKAIEICPEERPFTLSDEHFKVIEEYGVQFDVE</sequence>
<reference evidence="1" key="1">
    <citation type="submission" date="2021-06" db="EMBL/GenBank/DDBJ databases">
        <authorList>
            <person name="Kallberg Y."/>
            <person name="Tangrot J."/>
            <person name="Rosling A."/>
        </authorList>
    </citation>
    <scope>NUCLEOTIDE SEQUENCE</scope>
    <source>
        <strain evidence="1">AZ414A</strain>
    </source>
</reference>
<feature type="non-terminal residue" evidence="1">
    <location>
        <position position="1"/>
    </location>
</feature>
<keyword evidence="2" id="KW-1185">Reference proteome</keyword>
<gene>
    <name evidence="1" type="ORF">DEBURN_LOCUS4938</name>
</gene>
<name>A0A9N8ZT13_9GLOM</name>
<dbReference type="Proteomes" id="UP000789706">
    <property type="component" value="Unassembled WGS sequence"/>
</dbReference>
<accession>A0A9N8ZT13</accession>
<dbReference type="EMBL" id="CAJVPK010000407">
    <property type="protein sequence ID" value="CAG8506228.1"/>
    <property type="molecule type" value="Genomic_DNA"/>
</dbReference>
<protein>
    <submittedName>
        <fullName evidence="1">8782_t:CDS:1</fullName>
    </submittedName>
</protein>
<evidence type="ECO:0000313" key="2">
    <source>
        <dbReference type="Proteomes" id="UP000789706"/>
    </source>
</evidence>
<comment type="caution">
    <text evidence="1">The sequence shown here is derived from an EMBL/GenBank/DDBJ whole genome shotgun (WGS) entry which is preliminary data.</text>
</comment>
<evidence type="ECO:0000313" key="1">
    <source>
        <dbReference type="EMBL" id="CAG8506228.1"/>
    </source>
</evidence>
<dbReference type="AlphaFoldDB" id="A0A9N8ZT13"/>
<proteinExistence type="predicted"/>